<protein>
    <submittedName>
        <fullName evidence="1">Uncharacterized protein</fullName>
    </submittedName>
</protein>
<proteinExistence type="predicted"/>
<evidence type="ECO:0000313" key="1">
    <source>
        <dbReference type="EMBL" id="GLL01710.1"/>
    </source>
</evidence>
<dbReference type="EMBL" id="BSFP01000018">
    <property type="protein sequence ID" value="GLL01710.1"/>
    <property type="molecule type" value="Genomic_DNA"/>
</dbReference>
<dbReference type="AlphaFoldDB" id="A0A9W6KJ16"/>
<gene>
    <name evidence="1" type="ORF">GCM10017581_034520</name>
</gene>
<dbReference type="Proteomes" id="UP001143480">
    <property type="component" value="Unassembled WGS sequence"/>
</dbReference>
<reference evidence="1" key="1">
    <citation type="journal article" date="2014" name="Int. J. Syst. Evol. Microbiol.">
        <title>Complete genome sequence of Corynebacterium casei LMG S-19264T (=DSM 44701T), isolated from a smear-ripened cheese.</title>
        <authorList>
            <consortium name="US DOE Joint Genome Institute (JGI-PGF)"/>
            <person name="Walter F."/>
            <person name="Albersmeier A."/>
            <person name="Kalinowski J."/>
            <person name="Ruckert C."/>
        </authorList>
    </citation>
    <scope>NUCLEOTIDE SEQUENCE</scope>
    <source>
        <strain evidence="1">VKM Ac-1321</strain>
    </source>
</reference>
<dbReference type="RefSeq" id="WP_261963551.1">
    <property type="nucleotide sequence ID" value="NZ_BAAAXA010000003.1"/>
</dbReference>
<evidence type="ECO:0000313" key="2">
    <source>
        <dbReference type="Proteomes" id="UP001143480"/>
    </source>
</evidence>
<name>A0A9W6KJ16_9ACTN</name>
<keyword evidence="2" id="KW-1185">Reference proteome</keyword>
<comment type="caution">
    <text evidence="1">The sequence shown here is derived from an EMBL/GenBank/DDBJ whole genome shotgun (WGS) entry which is preliminary data.</text>
</comment>
<accession>A0A9W6KJ16</accession>
<organism evidence="1 2">
    <name type="scientific">Dactylosporangium matsuzakiense</name>
    <dbReference type="NCBI Taxonomy" id="53360"/>
    <lineage>
        <taxon>Bacteria</taxon>
        <taxon>Bacillati</taxon>
        <taxon>Actinomycetota</taxon>
        <taxon>Actinomycetes</taxon>
        <taxon>Micromonosporales</taxon>
        <taxon>Micromonosporaceae</taxon>
        <taxon>Dactylosporangium</taxon>
    </lineage>
</organism>
<reference evidence="1" key="2">
    <citation type="submission" date="2023-01" db="EMBL/GenBank/DDBJ databases">
        <authorList>
            <person name="Sun Q."/>
            <person name="Evtushenko L."/>
        </authorList>
    </citation>
    <scope>NUCLEOTIDE SEQUENCE</scope>
    <source>
        <strain evidence="1">VKM Ac-1321</strain>
    </source>
</reference>
<sequence>MTGPIDLSAIFDQFGGRCPVCAAALGAQVPIDRQSGRFESPPCLLLEIGPGDGAAGYAWRVSVVGAGFPPARSTVPRFVESEVEYIYVLCGDGHVFPYSAPAFHRFGHERDARRRVDRWNMIAAVGALASGKTYLLIRMLNQELANTQNNFPQHNGRRVERHQLNPLEQFPLDLRSAEYNKTVSELRPMQPTQAEETRPAVLLKIQLPEAVEAIRELIRKTVLDGERRADRWGHGFRQPLVIRTTSSNQITWTGIADLPGELFSSDPGSARERAMLRAFDALIWVIDPAVAAGALDKMARAPISDEADYASVLDGSLRPGTTAVEDTRQVRADRQQDQFEIGRRLTLKDSDYIAAHGRPLEMLIAVTKCDLIRAGLRKDRLSTEGGRRLDALGRPGLVRRGIGAYLASVTRRWRAGEIVPDEHSLRLLSYLYPSAAVQLDVVERRVNQVIDGLLDHYSQEEAFWGLVHEGQRDIVEIPGGGDMALPAQRIEVLSIGEHQDQSTEPGSSERMLIRDLIMSAIGCGVAYGLGHDTALFNLLQQETQRVRFFLCSPLGTVPVSRAEGQPGYAQTYRLEPMNSDDTFPYMGDQSAALTQLLLASLRKARAS</sequence>